<protein>
    <submittedName>
        <fullName evidence="2">Uncharacterized protein</fullName>
    </submittedName>
</protein>
<dbReference type="EMBL" id="MT143528">
    <property type="protein sequence ID" value="QJA97826.1"/>
    <property type="molecule type" value="Genomic_DNA"/>
</dbReference>
<name>A0A6M3LR40_9ZZZZ</name>
<accession>A0A6M3LR40</accession>
<organism evidence="2">
    <name type="scientific">viral metagenome</name>
    <dbReference type="NCBI Taxonomy" id="1070528"/>
    <lineage>
        <taxon>unclassified sequences</taxon>
        <taxon>metagenomes</taxon>
        <taxon>organismal metagenomes</taxon>
    </lineage>
</organism>
<evidence type="ECO:0000313" key="1">
    <source>
        <dbReference type="EMBL" id="QJA69255.1"/>
    </source>
</evidence>
<dbReference type="EMBL" id="MT141690">
    <property type="protein sequence ID" value="QJA69255.1"/>
    <property type="molecule type" value="Genomic_DNA"/>
</dbReference>
<sequence length="44" mass="5114">MDLLDDQEVTEYFATVTDEQLLADLAGAGYRFYWIKEEENAELP</sequence>
<gene>
    <name evidence="1" type="ORF">MM415A04849_0005</name>
    <name evidence="2" type="ORF">MM415B05919_0008</name>
</gene>
<evidence type="ECO:0000313" key="2">
    <source>
        <dbReference type="EMBL" id="QJA97826.1"/>
    </source>
</evidence>
<proteinExistence type="predicted"/>
<reference evidence="2" key="1">
    <citation type="submission" date="2020-03" db="EMBL/GenBank/DDBJ databases">
        <title>The deep terrestrial virosphere.</title>
        <authorList>
            <person name="Holmfeldt K."/>
            <person name="Nilsson E."/>
            <person name="Simone D."/>
            <person name="Lopez-Fernandez M."/>
            <person name="Wu X."/>
            <person name="de Brujin I."/>
            <person name="Lundin D."/>
            <person name="Andersson A."/>
            <person name="Bertilsson S."/>
            <person name="Dopson M."/>
        </authorList>
    </citation>
    <scope>NUCLEOTIDE SEQUENCE</scope>
    <source>
        <strain evidence="1">MM415A04849</strain>
        <strain evidence="2">MM415B05919</strain>
    </source>
</reference>
<dbReference type="AlphaFoldDB" id="A0A6M3LR40"/>